<dbReference type="InterPro" id="IPR025645">
    <property type="entry name" value="DUF4349"/>
</dbReference>
<feature type="domain" description="DUF4349" evidence="2">
    <location>
        <begin position="2"/>
        <end position="133"/>
    </location>
</feature>
<evidence type="ECO:0000256" key="1">
    <source>
        <dbReference type="SAM" id="Phobius"/>
    </source>
</evidence>
<protein>
    <recommendedName>
        <fullName evidence="2">DUF4349 domain-containing protein</fullName>
    </recommendedName>
</protein>
<organism evidence="3">
    <name type="scientific">bioreactor metagenome</name>
    <dbReference type="NCBI Taxonomy" id="1076179"/>
    <lineage>
        <taxon>unclassified sequences</taxon>
        <taxon>metagenomes</taxon>
        <taxon>ecological metagenomes</taxon>
    </lineage>
</organism>
<sequence length="156" mass="17907">MDITKQYRDTQSRLKVLETKEARILALLEKAEKMEDIIALENQLSTIIYDKENLTANIMNMDDSVNYSTVNFQLEEVAKLSSGDNIKTPFGTRVMNALKESAYYAGRFFEDAVIALIYFFPYGIVISIIGYLVLKIIKKRKGKSIRKDINKEQPPQ</sequence>
<evidence type="ECO:0000259" key="2">
    <source>
        <dbReference type="Pfam" id="PF14257"/>
    </source>
</evidence>
<gene>
    <name evidence="3" type="ORF">SDC9_169873</name>
</gene>
<name>A0A645G910_9ZZZZ</name>
<feature type="transmembrane region" description="Helical" evidence="1">
    <location>
        <begin position="112"/>
        <end position="134"/>
    </location>
</feature>
<dbReference type="EMBL" id="VSSQ01070731">
    <property type="protein sequence ID" value="MPN22490.1"/>
    <property type="molecule type" value="Genomic_DNA"/>
</dbReference>
<keyword evidence="1" id="KW-0812">Transmembrane</keyword>
<comment type="caution">
    <text evidence="3">The sequence shown here is derived from an EMBL/GenBank/DDBJ whole genome shotgun (WGS) entry which is preliminary data.</text>
</comment>
<keyword evidence="1" id="KW-1133">Transmembrane helix</keyword>
<dbReference type="Pfam" id="PF14257">
    <property type="entry name" value="DUF4349"/>
    <property type="match status" value="1"/>
</dbReference>
<reference evidence="3" key="1">
    <citation type="submission" date="2019-08" db="EMBL/GenBank/DDBJ databases">
        <authorList>
            <person name="Kucharzyk K."/>
            <person name="Murdoch R.W."/>
            <person name="Higgins S."/>
            <person name="Loffler F."/>
        </authorList>
    </citation>
    <scope>NUCLEOTIDE SEQUENCE</scope>
</reference>
<evidence type="ECO:0000313" key="3">
    <source>
        <dbReference type="EMBL" id="MPN22490.1"/>
    </source>
</evidence>
<dbReference type="AlphaFoldDB" id="A0A645G910"/>
<proteinExistence type="predicted"/>
<keyword evidence="1" id="KW-0472">Membrane</keyword>
<accession>A0A645G910</accession>